<accession>A0A3G6IGT2</accession>
<feature type="domain" description="Bifunctional inhibitor/plant lipid transfer protein/seed storage helical" evidence="6">
    <location>
        <begin position="41"/>
        <end position="153"/>
    </location>
</feature>
<keyword evidence="3" id="KW-0708">Seed storage protein</keyword>
<dbReference type="Pfam" id="PF00234">
    <property type="entry name" value="Tryp_alpha_amyl"/>
    <property type="match status" value="1"/>
</dbReference>
<dbReference type="SMR" id="A0A3G6IGT2"/>
<dbReference type="EMBL" id="MH000615">
    <property type="protein sequence ID" value="AZA04490.1"/>
    <property type="molecule type" value="Genomic_DNA"/>
</dbReference>
<evidence type="ECO:0000256" key="1">
    <source>
        <dbReference type="ARBA" id="ARBA00008262"/>
    </source>
</evidence>
<dbReference type="Gene3D" id="1.10.110.10">
    <property type="entry name" value="Plant lipid-transfer and hydrophobic proteins"/>
    <property type="match status" value="1"/>
</dbReference>
<feature type="chain" id="PRO_5018297039" evidence="5">
    <location>
        <begin position="21"/>
        <end position="163"/>
    </location>
</feature>
<dbReference type="PANTHER" id="PTHR35496:SF20">
    <property type="entry name" value="2S SEED STORAGE PROTEIN 1-RELATED"/>
    <property type="match status" value="1"/>
</dbReference>
<evidence type="ECO:0000256" key="3">
    <source>
        <dbReference type="ARBA" id="ARBA00023129"/>
    </source>
</evidence>
<dbReference type="InterPro" id="IPR000617">
    <property type="entry name" value="Napin/2SS/CON"/>
</dbReference>
<feature type="signal peptide" evidence="5">
    <location>
        <begin position="1"/>
        <end position="20"/>
    </location>
</feature>
<keyword evidence="5" id="KW-0732">Signal</keyword>
<dbReference type="SUPFAM" id="SSF47699">
    <property type="entry name" value="Bifunctional inhibitor/lipid-transfer protein/seed storage 2S albumin"/>
    <property type="match status" value="1"/>
</dbReference>
<dbReference type="PRINTS" id="PR00496">
    <property type="entry name" value="NAPIN"/>
</dbReference>
<organism evidence="7">
    <name type="scientific">Moringa oleifera</name>
    <name type="common">Horseradish tree</name>
    <name type="synonym">Moringa pterygosperma</name>
    <dbReference type="NCBI Taxonomy" id="3735"/>
    <lineage>
        <taxon>Eukaryota</taxon>
        <taxon>Viridiplantae</taxon>
        <taxon>Streptophyta</taxon>
        <taxon>Embryophyta</taxon>
        <taxon>Tracheophyta</taxon>
        <taxon>Spermatophyta</taxon>
        <taxon>Magnoliopsida</taxon>
        <taxon>eudicotyledons</taxon>
        <taxon>Gunneridae</taxon>
        <taxon>Pentapetalae</taxon>
        <taxon>rosids</taxon>
        <taxon>malvids</taxon>
        <taxon>Brassicales</taxon>
        <taxon>Moringaceae</taxon>
        <taxon>Moringa</taxon>
    </lineage>
</organism>
<dbReference type="PANTHER" id="PTHR35496">
    <property type="entry name" value="2S SEED STORAGE PROTEIN 1-RELATED"/>
    <property type="match status" value="1"/>
</dbReference>
<reference evidence="7" key="1">
    <citation type="submission" date="2018-02" db="EMBL/GenBank/DDBJ databases">
        <title>Cloning of genomic DNA sequences encoding the 2S albumin Mo-CBP3 from Moringa oleifera.</title>
        <authorList>
            <person name="Freire J.E.C."/>
            <person name="Sousa A.J.S."/>
            <person name="Monteiro-Junior J.E."/>
            <person name="Grangeiro T.B."/>
        </authorList>
    </citation>
    <scope>NUCLEOTIDE SEQUENCE</scope>
</reference>
<protein>
    <submittedName>
        <fullName evidence="7">CBP3</fullName>
    </submittedName>
</protein>
<evidence type="ECO:0000259" key="6">
    <source>
        <dbReference type="SMART" id="SM00499"/>
    </source>
</evidence>
<name>A0A3G6IGT2_MOROL</name>
<keyword evidence="2" id="KW-0758">Storage protein</keyword>
<sequence length="163" mass="18823">MAKITLLLATFGLLLLLTNASIYRTTVELDEEADENQRQRCRQQFQTHQRLRACQRFIRRRTQGGGPLDEVEDEVDEIEEVVEPDQGPGRQPAFQRCCQQLRNISPPCRCPSLRQAVQLTHQQQGQVGPQQVRQMYRVASNIPSMCNLQPMSCPFRQQQSSWL</sequence>
<dbReference type="InterPro" id="IPR016140">
    <property type="entry name" value="Bifunc_inhib/LTP/seed_store"/>
</dbReference>
<dbReference type="AlphaFoldDB" id="A0A3G6IGT2"/>
<evidence type="ECO:0000256" key="2">
    <source>
        <dbReference type="ARBA" id="ARBA00022761"/>
    </source>
</evidence>
<dbReference type="CDD" id="cd00261">
    <property type="entry name" value="AAI_SS"/>
    <property type="match status" value="1"/>
</dbReference>
<evidence type="ECO:0000256" key="4">
    <source>
        <dbReference type="ARBA" id="ARBA00023157"/>
    </source>
</evidence>
<dbReference type="GO" id="GO:0045735">
    <property type="term" value="F:nutrient reservoir activity"/>
    <property type="evidence" value="ECO:0007669"/>
    <property type="project" value="UniProtKB-KW"/>
</dbReference>
<evidence type="ECO:0000313" key="7">
    <source>
        <dbReference type="EMBL" id="AZA04490.1"/>
    </source>
</evidence>
<keyword evidence="4" id="KW-1015">Disulfide bond</keyword>
<evidence type="ECO:0000256" key="5">
    <source>
        <dbReference type="SAM" id="SignalP"/>
    </source>
</evidence>
<dbReference type="SMART" id="SM00499">
    <property type="entry name" value="AAI"/>
    <property type="match status" value="1"/>
</dbReference>
<dbReference type="InterPro" id="IPR036312">
    <property type="entry name" value="Bifun_inhib/LTP/seed_sf"/>
</dbReference>
<proteinExistence type="inferred from homology"/>
<comment type="similarity">
    <text evidence="1">Belongs to the 2S seed storage albumins family.</text>
</comment>